<dbReference type="Gene3D" id="3.40.50.880">
    <property type="match status" value="1"/>
</dbReference>
<dbReference type="GO" id="GO:0033969">
    <property type="term" value="F:gamma-glutamyl-gamma-aminobutyrate hydrolase activity"/>
    <property type="evidence" value="ECO:0007669"/>
    <property type="project" value="TreeGrafter"/>
</dbReference>
<organism evidence="1 2">
    <name type="scientific">Psychrobacillus soli</name>
    <dbReference type="NCBI Taxonomy" id="1543965"/>
    <lineage>
        <taxon>Bacteria</taxon>
        <taxon>Bacillati</taxon>
        <taxon>Bacillota</taxon>
        <taxon>Bacilli</taxon>
        <taxon>Bacillales</taxon>
        <taxon>Bacillaceae</taxon>
        <taxon>Psychrobacillus</taxon>
    </lineage>
</organism>
<dbReference type="Proteomes" id="UP000318937">
    <property type="component" value="Unassembled WGS sequence"/>
</dbReference>
<dbReference type="OrthoDB" id="9813383at2"/>
<gene>
    <name evidence="1" type="ORF">FG383_02335</name>
</gene>
<keyword evidence="2" id="KW-1185">Reference proteome</keyword>
<sequence>MDCRNKVINNKLSLLQMEERRFFAKIRSNGGCNVKPLIGICANYLSDDTAGIAAGIGAKNQEWQMLADDYIVAIERAGGVPVILPITEDIETLTPLLHKLDGILFSGGSDMDPNYYGEYPKFGLGLIEPKRDSHELKLAQKVLFDMNVPVLGICRGMQLLTVATGGTLYQDLPSQKPEGINHSVPKAQRHHAFHPVAIEKDSLLYEIYQTDELGVNSFHHQAVKNLGQGFKATMLAPDGIIEGMELETGERFVVAVQWHPEMMEGPVSTIRPIFNAFVDRCKVASSNLMLISSDETIA</sequence>
<evidence type="ECO:0000313" key="2">
    <source>
        <dbReference type="Proteomes" id="UP000318937"/>
    </source>
</evidence>
<dbReference type="GO" id="GO:0006598">
    <property type="term" value="P:polyamine catabolic process"/>
    <property type="evidence" value="ECO:0007669"/>
    <property type="project" value="TreeGrafter"/>
</dbReference>
<dbReference type="Pfam" id="PF07722">
    <property type="entry name" value="Peptidase_C26"/>
    <property type="match status" value="1"/>
</dbReference>
<dbReference type="EMBL" id="VDGG01000003">
    <property type="protein sequence ID" value="TQR18295.1"/>
    <property type="molecule type" value="Genomic_DNA"/>
</dbReference>
<dbReference type="PROSITE" id="PS51273">
    <property type="entry name" value="GATASE_TYPE_1"/>
    <property type="match status" value="1"/>
</dbReference>
<proteinExistence type="predicted"/>
<dbReference type="SUPFAM" id="SSF52317">
    <property type="entry name" value="Class I glutamine amidotransferase-like"/>
    <property type="match status" value="1"/>
</dbReference>
<keyword evidence="1" id="KW-0378">Hydrolase</keyword>
<dbReference type="CDD" id="cd01745">
    <property type="entry name" value="GATase1_2"/>
    <property type="match status" value="1"/>
</dbReference>
<evidence type="ECO:0000313" key="1">
    <source>
        <dbReference type="EMBL" id="TQR18295.1"/>
    </source>
</evidence>
<protein>
    <submittedName>
        <fullName evidence="1">Gamma-glutamyl-gamma-aminobutyrate hydrolase family protein</fullName>
    </submittedName>
</protein>
<dbReference type="PANTHER" id="PTHR43235">
    <property type="entry name" value="GLUTAMINE AMIDOTRANSFERASE PB2B2.05-RELATED"/>
    <property type="match status" value="1"/>
</dbReference>
<comment type="caution">
    <text evidence="1">The sequence shown here is derived from an EMBL/GenBank/DDBJ whole genome shotgun (WGS) entry which is preliminary data.</text>
</comment>
<reference evidence="1 2" key="1">
    <citation type="submission" date="2019-05" db="EMBL/GenBank/DDBJ databases">
        <title>Psychrobacillus vulpis sp. nov., a new species isolated from feces of a red fox that inhabits in The Tablas de Daimiel Natural Park, Albacete, Spain.</title>
        <authorList>
            <person name="Rodriguez M."/>
            <person name="Reina J.C."/>
            <person name="Bejar V."/>
            <person name="Llamas I."/>
        </authorList>
    </citation>
    <scope>NUCLEOTIDE SEQUENCE [LARGE SCALE GENOMIC DNA]</scope>
    <source>
        <strain evidence="1 2">NHI-2</strain>
    </source>
</reference>
<dbReference type="InterPro" id="IPR044668">
    <property type="entry name" value="PuuD-like"/>
</dbReference>
<dbReference type="PANTHER" id="PTHR43235:SF1">
    <property type="entry name" value="GLUTAMINE AMIDOTRANSFERASE PB2B2.05-RELATED"/>
    <property type="match status" value="1"/>
</dbReference>
<name>A0A544TLJ7_9BACI</name>
<dbReference type="AlphaFoldDB" id="A0A544TLJ7"/>
<dbReference type="GO" id="GO:0005829">
    <property type="term" value="C:cytosol"/>
    <property type="evidence" value="ECO:0007669"/>
    <property type="project" value="TreeGrafter"/>
</dbReference>
<dbReference type="InterPro" id="IPR011697">
    <property type="entry name" value="Peptidase_C26"/>
</dbReference>
<accession>A0A544TLJ7</accession>
<dbReference type="FunFam" id="3.40.50.880:FF:000030">
    <property type="entry name" value="Gamma-glutamyl-gamma-aminobutyrate hydrolase PuuD"/>
    <property type="match status" value="1"/>
</dbReference>
<dbReference type="InterPro" id="IPR029062">
    <property type="entry name" value="Class_I_gatase-like"/>
</dbReference>